<organism evidence="1 2">
    <name type="scientific">Glossina austeni</name>
    <name type="common">Savannah tsetse fly</name>
    <dbReference type="NCBI Taxonomy" id="7395"/>
    <lineage>
        <taxon>Eukaryota</taxon>
        <taxon>Metazoa</taxon>
        <taxon>Ecdysozoa</taxon>
        <taxon>Arthropoda</taxon>
        <taxon>Hexapoda</taxon>
        <taxon>Insecta</taxon>
        <taxon>Pterygota</taxon>
        <taxon>Neoptera</taxon>
        <taxon>Endopterygota</taxon>
        <taxon>Diptera</taxon>
        <taxon>Brachycera</taxon>
        <taxon>Muscomorpha</taxon>
        <taxon>Hippoboscoidea</taxon>
        <taxon>Glossinidae</taxon>
        <taxon>Glossina</taxon>
    </lineage>
</organism>
<dbReference type="VEuPathDB" id="VectorBase:GAUT038112"/>
<keyword evidence="2" id="KW-1185">Reference proteome</keyword>
<evidence type="ECO:0000313" key="2">
    <source>
        <dbReference type="Proteomes" id="UP000078200"/>
    </source>
</evidence>
<accession>A0A1A9VI15</accession>
<dbReference type="EnsemblMetazoa" id="GAUT038112-RA">
    <property type="protein sequence ID" value="GAUT038112-PA"/>
    <property type="gene ID" value="GAUT038112"/>
</dbReference>
<evidence type="ECO:0000313" key="1">
    <source>
        <dbReference type="EnsemblMetazoa" id="GAUT038112-PA"/>
    </source>
</evidence>
<protein>
    <submittedName>
        <fullName evidence="1">Uncharacterized protein</fullName>
    </submittedName>
</protein>
<name>A0A1A9VI15_GLOAU</name>
<proteinExistence type="predicted"/>
<dbReference type="AlphaFoldDB" id="A0A1A9VI15"/>
<reference evidence="1" key="1">
    <citation type="submission" date="2020-05" db="UniProtKB">
        <authorList>
            <consortium name="EnsemblMetazoa"/>
        </authorList>
    </citation>
    <scope>IDENTIFICATION</scope>
    <source>
        <strain evidence="1">TTRI</strain>
    </source>
</reference>
<dbReference type="Proteomes" id="UP000078200">
    <property type="component" value="Unassembled WGS sequence"/>
</dbReference>
<sequence>MACIGKLVEYNSYTYIYGHMRSEYCYEVLKLKKVLSQSSQDNLFDNTIHSLLSLNQQHFASSISFYTADPKTLKRSICLQAYLGASLIKASLPKSSPLLSVATVPLPCITTSTDPLSIIYHERPSSP</sequence>